<dbReference type="InterPro" id="IPR010678">
    <property type="entry name" value="UTP25"/>
</dbReference>
<proteinExistence type="predicted"/>
<organism evidence="2 3">
    <name type="scientific">Psophocarpus tetragonolobus</name>
    <name type="common">Winged bean</name>
    <name type="synonym">Dolichos tetragonolobus</name>
    <dbReference type="NCBI Taxonomy" id="3891"/>
    <lineage>
        <taxon>Eukaryota</taxon>
        <taxon>Viridiplantae</taxon>
        <taxon>Streptophyta</taxon>
        <taxon>Embryophyta</taxon>
        <taxon>Tracheophyta</taxon>
        <taxon>Spermatophyta</taxon>
        <taxon>Magnoliopsida</taxon>
        <taxon>eudicotyledons</taxon>
        <taxon>Gunneridae</taxon>
        <taxon>Pentapetalae</taxon>
        <taxon>rosids</taxon>
        <taxon>fabids</taxon>
        <taxon>Fabales</taxon>
        <taxon>Fabaceae</taxon>
        <taxon>Papilionoideae</taxon>
        <taxon>50 kb inversion clade</taxon>
        <taxon>NPAAA clade</taxon>
        <taxon>indigoferoid/millettioid clade</taxon>
        <taxon>Phaseoleae</taxon>
        <taxon>Psophocarpus</taxon>
    </lineage>
</organism>
<keyword evidence="3" id="KW-1185">Reference proteome</keyword>
<gene>
    <name evidence="2" type="ORF">VNO78_12108</name>
</gene>
<evidence type="ECO:0000313" key="3">
    <source>
        <dbReference type="Proteomes" id="UP001386955"/>
    </source>
</evidence>
<dbReference type="PANTHER" id="PTHR12933">
    <property type="entry name" value="ORF PROTEIN-RELATED"/>
    <property type="match status" value="1"/>
</dbReference>
<reference evidence="2 3" key="1">
    <citation type="submission" date="2024-01" db="EMBL/GenBank/DDBJ databases">
        <title>The genomes of 5 underutilized Papilionoideae crops provide insights into root nodulation and disease resistanc.</title>
        <authorList>
            <person name="Jiang F."/>
        </authorList>
    </citation>
    <scope>NUCLEOTIDE SEQUENCE [LARGE SCALE GENOMIC DNA]</scope>
    <source>
        <strain evidence="2">DUOXIRENSHENG_FW03</strain>
        <tissue evidence="2">Leaves</tissue>
    </source>
</reference>
<dbReference type="EMBL" id="JAYMYS010000003">
    <property type="protein sequence ID" value="KAK7400801.1"/>
    <property type="molecule type" value="Genomic_DNA"/>
</dbReference>
<protein>
    <recommendedName>
        <fullName evidence="1">UTP25 NTP hydrolase-like domain-containing protein</fullName>
    </recommendedName>
</protein>
<evidence type="ECO:0000313" key="2">
    <source>
        <dbReference type="EMBL" id="KAK7400801.1"/>
    </source>
</evidence>
<dbReference type="GO" id="GO:0019843">
    <property type="term" value="F:rRNA binding"/>
    <property type="evidence" value="ECO:0007669"/>
    <property type="project" value="TreeGrafter"/>
</dbReference>
<feature type="domain" description="UTP25 NTP hydrolase-like" evidence="1">
    <location>
        <begin position="15"/>
        <end position="76"/>
    </location>
</feature>
<sequence>MVMNLKMLNLTSLPFCGNNEDDFMIGIKFTRKTIKLFSDFHTYDIIIASALCLVNKIEEAGFNKEKDVDFLSSIEVDALRILSLEINPNGNLPGTHGHMPTKPLETDSKILNNLGSFEPL</sequence>
<comment type="caution">
    <text evidence="2">The sequence shown here is derived from an EMBL/GenBank/DDBJ whole genome shotgun (WGS) entry which is preliminary data.</text>
</comment>
<dbReference type="InterPro" id="IPR053940">
    <property type="entry name" value="UTP25_NTPase-like"/>
</dbReference>
<accession>A0AAN9SND2</accession>
<dbReference type="AlphaFoldDB" id="A0AAN9SND2"/>
<dbReference type="GO" id="GO:0032040">
    <property type="term" value="C:small-subunit processome"/>
    <property type="evidence" value="ECO:0007669"/>
    <property type="project" value="TreeGrafter"/>
</dbReference>
<dbReference type="PANTHER" id="PTHR12933:SF0">
    <property type="entry name" value="U3 SMALL NUCLEOLAR RNA-ASSOCIATED PROTEIN 25 HOMOLOG"/>
    <property type="match status" value="1"/>
</dbReference>
<name>A0AAN9SND2_PSOTE</name>
<dbReference type="GO" id="GO:0034511">
    <property type="term" value="F:U3 snoRNA binding"/>
    <property type="evidence" value="ECO:0007669"/>
    <property type="project" value="InterPro"/>
</dbReference>
<dbReference type="GO" id="GO:0000462">
    <property type="term" value="P:maturation of SSU-rRNA from tricistronic rRNA transcript (SSU-rRNA, 5.8S rRNA, LSU-rRNA)"/>
    <property type="evidence" value="ECO:0007669"/>
    <property type="project" value="TreeGrafter"/>
</dbReference>
<evidence type="ECO:0000259" key="1">
    <source>
        <dbReference type="Pfam" id="PF22916"/>
    </source>
</evidence>
<dbReference type="Pfam" id="PF22916">
    <property type="entry name" value="UTP25_NTPase-like"/>
    <property type="match status" value="1"/>
</dbReference>
<dbReference type="Proteomes" id="UP001386955">
    <property type="component" value="Unassembled WGS sequence"/>
</dbReference>